<name>A0A9W9CX72_9PEZI</name>
<dbReference type="AlphaFoldDB" id="A0A9W9CX72"/>
<evidence type="ECO:0000256" key="1">
    <source>
        <dbReference type="SAM" id="SignalP"/>
    </source>
</evidence>
<sequence length="140" mass="14440">MAPTLLFTIIALASLASARPSAVPRQSGASIEFCTASTYTSGACPYAQPTSGSGTCGTLTVVPNTCYTFANFTDAPAGLEGSVNYISIPDGTAISGCNLYKTLDCSITADEEWDACDIGSTDLTCRKHLAGTITSWNCTS</sequence>
<keyword evidence="1" id="KW-0732">Signal</keyword>
<accession>A0A9W9CX72</accession>
<proteinExistence type="predicted"/>
<dbReference type="OrthoDB" id="5182070at2759"/>
<comment type="caution">
    <text evidence="2">The sequence shown here is derived from an EMBL/GenBank/DDBJ whole genome shotgun (WGS) entry which is preliminary data.</text>
</comment>
<feature type="chain" id="PRO_5040847609" evidence="1">
    <location>
        <begin position="19"/>
        <end position="140"/>
    </location>
</feature>
<reference evidence="2" key="1">
    <citation type="submission" date="2022-10" db="EMBL/GenBank/DDBJ databases">
        <title>Tapping the CABI collections for fungal endophytes: first genome assemblies for Collariella, Neodidymelliopsis, Ascochyta clinopodiicola, Didymella pomorum, Didymosphaeria variabile, Neocosmospora piperis and Neocucurbitaria cava.</title>
        <authorList>
            <person name="Hill R."/>
        </authorList>
    </citation>
    <scope>NUCLEOTIDE SEQUENCE</scope>
    <source>
        <strain evidence="2">IMI 355082</strain>
    </source>
</reference>
<dbReference type="Proteomes" id="UP001140453">
    <property type="component" value="Unassembled WGS sequence"/>
</dbReference>
<feature type="signal peptide" evidence="1">
    <location>
        <begin position="1"/>
        <end position="18"/>
    </location>
</feature>
<dbReference type="EMBL" id="JAPEVB010000003">
    <property type="protein sequence ID" value="KAJ4390965.1"/>
    <property type="molecule type" value="Genomic_DNA"/>
</dbReference>
<evidence type="ECO:0000313" key="3">
    <source>
        <dbReference type="Proteomes" id="UP001140453"/>
    </source>
</evidence>
<organism evidence="2 3">
    <name type="scientific">Gnomoniopsis smithogilvyi</name>
    <dbReference type="NCBI Taxonomy" id="1191159"/>
    <lineage>
        <taxon>Eukaryota</taxon>
        <taxon>Fungi</taxon>
        <taxon>Dikarya</taxon>
        <taxon>Ascomycota</taxon>
        <taxon>Pezizomycotina</taxon>
        <taxon>Sordariomycetes</taxon>
        <taxon>Sordariomycetidae</taxon>
        <taxon>Diaporthales</taxon>
        <taxon>Gnomoniaceae</taxon>
        <taxon>Gnomoniopsis</taxon>
    </lineage>
</organism>
<protein>
    <submittedName>
        <fullName evidence="2">Uncharacterized protein</fullName>
    </submittedName>
</protein>
<keyword evidence="3" id="KW-1185">Reference proteome</keyword>
<gene>
    <name evidence="2" type="ORF">N0V93_004564</name>
</gene>
<evidence type="ECO:0000313" key="2">
    <source>
        <dbReference type="EMBL" id="KAJ4390965.1"/>
    </source>
</evidence>